<reference evidence="2 3" key="1">
    <citation type="submission" date="2014-03" db="EMBL/GenBank/DDBJ databases">
        <title>Draft genome sequence of Deinococcus phoenicis 1P10ME.</title>
        <authorList>
            <person name="Stepanov V.G."/>
            <person name="Vaishampayan P."/>
            <person name="Venkateswaran K."/>
            <person name="Fox G.E."/>
        </authorList>
    </citation>
    <scope>NUCLEOTIDE SEQUENCE [LARGE SCALE GENOMIC DNA]</scope>
    <source>
        <strain evidence="2 3">1P10ME</strain>
    </source>
</reference>
<dbReference type="PATRIC" id="fig|1476583.3.peg.3707"/>
<dbReference type="Gene3D" id="3.30.70.120">
    <property type="match status" value="1"/>
</dbReference>
<sequence length="118" mass="12739">MTLTWLDAERLRIFLGTSDHAGGTVASDALLQAAHRAGLAGGTVFQGSEGFGASSVIHRPHLFRLSSDQPVVVEFVDAPERIEAFLPQVWALLDPRSGSLVTRERVRMLARPGGPHAR</sequence>
<dbReference type="STRING" id="1476583.DEIPH_ctg139orf0202"/>
<accession>A0A016QL09</accession>
<dbReference type="PANTHER" id="PTHR35983:SF1">
    <property type="entry name" value="UPF0166 PROTEIN TM_0021"/>
    <property type="match status" value="1"/>
</dbReference>
<dbReference type="OrthoDB" id="9795599at2"/>
<dbReference type="AlphaFoldDB" id="A0A016QL09"/>
<dbReference type="PANTHER" id="PTHR35983">
    <property type="entry name" value="UPF0166 PROTEIN TM_0021"/>
    <property type="match status" value="1"/>
</dbReference>
<name>A0A016QL09_9DEIO</name>
<evidence type="ECO:0000313" key="2">
    <source>
        <dbReference type="EMBL" id="EYB66464.1"/>
    </source>
</evidence>
<dbReference type="eggNOG" id="COG1993">
    <property type="taxonomic scope" value="Bacteria"/>
</dbReference>
<organism evidence="2 3">
    <name type="scientific">Deinococcus phoenicis</name>
    <dbReference type="NCBI Taxonomy" id="1476583"/>
    <lineage>
        <taxon>Bacteria</taxon>
        <taxon>Thermotogati</taxon>
        <taxon>Deinococcota</taxon>
        <taxon>Deinococci</taxon>
        <taxon>Deinococcales</taxon>
        <taxon>Deinococcaceae</taxon>
        <taxon>Deinococcus</taxon>
    </lineage>
</organism>
<dbReference type="SUPFAM" id="SSF54913">
    <property type="entry name" value="GlnB-like"/>
    <property type="match status" value="1"/>
</dbReference>
<dbReference type="Pfam" id="PF02641">
    <property type="entry name" value="DUF190"/>
    <property type="match status" value="1"/>
</dbReference>
<evidence type="ECO:0000313" key="3">
    <source>
        <dbReference type="Proteomes" id="UP000020492"/>
    </source>
</evidence>
<comment type="similarity">
    <text evidence="1">Belongs to the UPF0166 family.</text>
</comment>
<evidence type="ECO:0000256" key="1">
    <source>
        <dbReference type="ARBA" id="ARBA00010554"/>
    </source>
</evidence>
<dbReference type="InterPro" id="IPR011322">
    <property type="entry name" value="N-reg_PII-like_a/b"/>
</dbReference>
<dbReference type="InterPro" id="IPR015867">
    <property type="entry name" value="N-reg_PII/ATP_PRibTrfase_C"/>
</dbReference>
<gene>
    <name evidence="2" type="ORF">DEIPH_ctg139orf0202</name>
</gene>
<dbReference type="Proteomes" id="UP000020492">
    <property type="component" value="Unassembled WGS sequence"/>
</dbReference>
<dbReference type="EMBL" id="JHAC01000093">
    <property type="protein sequence ID" value="EYB66464.1"/>
    <property type="molecule type" value="Genomic_DNA"/>
</dbReference>
<comment type="caution">
    <text evidence="2">The sequence shown here is derived from an EMBL/GenBank/DDBJ whole genome shotgun (WGS) entry which is preliminary data.</text>
</comment>
<keyword evidence="3" id="KW-1185">Reference proteome</keyword>
<proteinExistence type="inferred from homology"/>
<protein>
    <submittedName>
        <fullName evidence="2">Uncharacterized protein</fullName>
    </submittedName>
</protein>
<dbReference type="RefSeq" id="WP_034361055.1">
    <property type="nucleotide sequence ID" value="NZ_JHAC01000093.1"/>
</dbReference>
<dbReference type="InterPro" id="IPR003793">
    <property type="entry name" value="UPF0166"/>
</dbReference>